<organism evidence="6 7">
    <name type="scientific">Saccharomonospora cyanea NA-134</name>
    <dbReference type="NCBI Taxonomy" id="882082"/>
    <lineage>
        <taxon>Bacteria</taxon>
        <taxon>Bacillati</taxon>
        <taxon>Actinomycetota</taxon>
        <taxon>Actinomycetes</taxon>
        <taxon>Pseudonocardiales</taxon>
        <taxon>Pseudonocardiaceae</taxon>
        <taxon>Saccharomonospora</taxon>
    </lineage>
</organism>
<dbReference type="NCBIfam" id="TIGR03621">
    <property type="entry name" value="F420_MSMEG_2516"/>
    <property type="match status" value="1"/>
</dbReference>
<protein>
    <submittedName>
        <fullName evidence="6">Putative F420-dependent oxidoreductase</fullName>
    </submittedName>
</protein>
<dbReference type="Proteomes" id="UP000002791">
    <property type="component" value="Chromosome"/>
</dbReference>
<dbReference type="PANTHER" id="PTHR42847:SF4">
    <property type="entry name" value="ALKANESULFONATE MONOOXYGENASE-RELATED"/>
    <property type="match status" value="1"/>
</dbReference>
<name>H5XRG7_9PSEU</name>
<dbReference type="SUPFAM" id="SSF51679">
    <property type="entry name" value="Bacterial luciferase-like"/>
    <property type="match status" value="1"/>
</dbReference>
<dbReference type="GO" id="GO:0008726">
    <property type="term" value="F:alkanesulfonate monooxygenase activity"/>
    <property type="evidence" value="ECO:0007669"/>
    <property type="project" value="TreeGrafter"/>
</dbReference>
<dbReference type="EMBL" id="CM001440">
    <property type="protein sequence ID" value="EHR63912.1"/>
    <property type="molecule type" value="Genomic_DNA"/>
</dbReference>
<dbReference type="InterPro" id="IPR050172">
    <property type="entry name" value="SsuD_RutA_monooxygenase"/>
</dbReference>
<evidence type="ECO:0000313" key="6">
    <source>
        <dbReference type="EMBL" id="EHR63912.1"/>
    </source>
</evidence>
<evidence type="ECO:0000256" key="1">
    <source>
        <dbReference type="ARBA" id="ARBA00022630"/>
    </source>
</evidence>
<keyword evidence="7" id="KW-1185">Reference proteome</keyword>
<evidence type="ECO:0000259" key="5">
    <source>
        <dbReference type="Pfam" id="PF00296"/>
    </source>
</evidence>
<evidence type="ECO:0000256" key="3">
    <source>
        <dbReference type="ARBA" id="ARBA00023002"/>
    </source>
</evidence>
<sequence>MAFRCLPVLYRARVADNEHKPFRFGVNLMRFTTRDELVDRAREAERLGYDVVCVPDHLGVSAPFPALALAAQVTSRVRLGTFVLNAAFYNPVLLARDVASTDQLVDGRLDLGLGTGYVKEEFDAAGIPFPSPGARIDHLRHTIAELRRTFAELEPAPAQRPAPPLLLGGHGDRMLRLAAREADIVGFTGISFQPSGPVLADADELDERVEFVRKAAGERADELEYNLLVQRVVVTDDRRAALDDLAREFGEVSAEWLGRLPYLLVGTLDEIAEQLRAHRARYGISYFTVLDDGLADFAAVFERLR</sequence>
<keyword evidence="4" id="KW-0503">Monooxygenase</keyword>
<dbReference type="InterPro" id="IPR011251">
    <property type="entry name" value="Luciferase-like_dom"/>
</dbReference>
<gene>
    <name evidence="6" type="ORF">SaccyDRAFT_5118</name>
</gene>
<evidence type="ECO:0000256" key="4">
    <source>
        <dbReference type="ARBA" id="ARBA00023033"/>
    </source>
</evidence>
<keyword evidence="3" id="KW-0560">Oxidoreductase</keyword>
<dbReference type="HOGENOM" id="CLU_027853_6_3_11"/>
<dbReference type="PANTHER" id="PTHR42847">
    <property type="entry name" value="ALKANESULFONATE MONOOXYGENASE"/>
    <property type="match status" value="1"/>
</dbReference>
<evidence type="ECO:0000256" key="2">
    <source>
        <dbReference type="ARBA" id="ARBA00022643"/>
    </source>
</evidence>
<accession>H5XRG7</accession>
<evidence type="ECO:0000313" key="7">
    <source>
        <dbReference type="Proteomes" id="UP000002791"/>
    </source>
</evidence>
<keyword evidence="1" id="KW-0285">Flavoprotein</keyword>
<keyword evidence="2" id="KW-0288">FMN</keyword>
<dbReference type="eggNOG" id="COG2141">
    <property type="taxonomic scope" value="Bacteria"/>
</dbReference>
<dbReference type="InterPro" id="IPR036661">
    <property type="entry name" value="Luciferase-like_sf"/>
</dbReference>
<dbReference type="AlphaFoldDB" id="H5XRG7"/>
<dbReference type="InterPro" id="IPR019923">
    <property type="entry name" value="Lucif-like_OxRdtase_MSMEG_2516"/>
</dbReference>
<reference evidence="6 7" key="1">
    <citation type="submission" date="2011-11" db="EMBL/GenBank/DDBJ databases">
        <title>The Noncontiguous Finished sequence of Saccharomonospora cyanea NA-134.</title>
        <authorList>
            <consortium name="US DOE Joint Genome Institute"/>
            <person name="Lucas S."/>
            <person name="Han J."/>
            <person name="Lapidus A."/>
            <person name="Cheng J.-F."/>
            <person name="Goodwin L."/>
            <person name="Pitluck S."/>
            <person name="Peters L."/>
            <person name="Ovchinnikova G."/>
            <person name="Lu M."/>
            <person name="Detter J.C."/>
            <person name="Han C."/>
            <person name="Tapia R."/>
            <person name="Land M."/>
            <person name="Hauser L."/>
            <person name="Kyrpides N."/>
            <person name="Ivanova N."/>
            <person name="Pagani I."/>
            <person name="Brambilla E.-M."/>
            <person name="Klenk H.-P."/>
            <person name="Woyke T."/>
        </authorList>
    </citation>
    <scope>NUCLEOTIDE SEQUENCE [LARGE SCALE GENOMIC DNA]</scope>
    <source>
        <strain evidence="6 7">NA-134</strain>
    </source>
</reference>
<dbReference type="Pfam" id="PF00296">
    <property type="entry name" value="Bac_luciferase"/>
    <property type="match status" value="1"/>
</dbReference>
<feature type="domain" description="Luciferase-like" evidence="5">
    <location>
        <begin position="33"/>
        <end position="250"/>
    </location>
</feature>
<dbReference type="GO" id="GO:0046306">
    <property type="term" value="P:alkanesulfonate catabolic process"/>
    <property type="evidence" value="ECO:0007669"/>
    <property type="project" value="TreeGrafter"/>
</dbReference>
<dbReference type="STRING" id="882082.SaccyDRAFT_5118"/>
<proteinExistence type="predicted"/>
<dbReference type="Gene3D" id="3.20.20.30">
    <property type="entry name" value="Luciferase-like domain"/>
    <property type="match status" value="1"/>
</dbReference>